<proteinExistence type="inferred from homology"/>
<keyword evidence="6 7" id="KW-0592">Phosphate transport</keyword>
<dbReference type="PANTHER" id="PTHR42930">
    <property type="entry name" value="PHOSPHATE-SPECIFIC TRANSPORT SYSTEM ACCESSORY PROTEIN PHOU"/>
    <property type="match status" value="1"/>
</dbReference>
<evidence type="ECO:0000256" key="6">
    <source>
        <dbReference type="ARBA" id="ARBA00022592"/>
    </source>
</evidence>
<dbReference type="Gene3D" id="1.20.58.220">
    <property type="entry name" value="Phosphate transport system protein phou homolog 2, domain 2"/>
    <property type="match status" value="1"/>
</dbReference>
<feature type="domain" description="PhoU" evidence="8">
    <location>
        <begin position="18"/>
        <end position="102"/>
    </location>
</feature>
<keyword evidence="5 7" id="KW-0963">Cytoplasm</keyword>
<evidence type="ECO:0000256" key="1">
    <source>
        <dbReference type="ARBA" id="ARBA00004496"/>
    </source>
</evidence>
<dbReference type="InterPro" id="IPR038078">
    <property type="entry name" value="PhoU-like_sf"/>
</dbReference>
<evidence type="ECO:0000313" key="9">
    <source>
        <dbReference type="EMBL" id="MDO5457397.1"/>
    </source>
</evidence>
<dbReference type="InterPro" id="IPR026022">
    <property type="entry name" value="PhoU_dom"/>
</dbReference>
<name>A0AA43ZSM5_9LACT</name>
<dbReference type="GO" id="GO:0005737">
    <property type="term" value="C:cytoplasm"/>
    <property type="evidence" value="ECO:0007669"/>
    <property type="project" value="UniProtKB-SubCell"/>
</dbReference>
<evidence type="ECO:0000256" key="5">
    <source>
        <dbReference type="ARBA" id="ARBA00022490"/>
    </source>
</evidence>
<accession>A0AA43ZSM5</accession>
<keyword evidence="4 7" id="KW-0813">Transport</keyword>
<evidence type="ECO:0000256" key="7">
    <source>
        <dbReference type="PIRNR" id="PIRNR003107"/>
    </source>
</evidence>
<dbReference type="SUPFAM" id="SSF109755">
    <property type="entry name" value="PhoU-like"/>
    <property type="match status" value="1"/>
</dbReference>
<evidence type="ECO:0000256" key="2">
    <source>
        <dbReference type="ARBA" id="ARBA00008107"/>
    </source>
</evidence>
<comment type="function">
    <text evidence="7">Plays a role in the regulation of phosphate uptake.</text>
</comment>
<dbReference type="EMBL" id="JAUNQW010000010">
    <property type="protein sequence ID" value="MDO5457397.1"/>
    <property type="molecule type" value="Genomic_DNA"/>
</dbReference>
<dbReference type="NCBIfam" id="TIGR02135">
    <property type="entry name" value="phoU_full"/>
    <property type="match status" value="1"/>
</dbReference>
<evidence type="ECO:0000256" key="3">
    <source>
        <dbReference type="ARBA" id="ARBA00011738"/>
    </source>
</evidence>
<protein>
    <recommendedName>
        <fullName evidence="7">Phosphate-specific transport system accessory protein PhoU</fullName>
    </recommendedName>
</protein>
<reference evidence="9" key="1">
    <citation type="submission" date="2023-07" db="EMBL/GenBank/DDBJ databases">
        <title>Between Cages and Wild: Unraveling the Impact of Captivity on Animal Microbiomes and Antimicrobial Resistance.</title>
        <authorList>
            <person name="Schmartz G.P."/>
            <person name="Rehner J."/>
            <person name="Schuff M.J."/>
            <person name="Becker S.L."/>
            <person name="Kravczyk M."/>
            <person name="Gurevich A."/>
            <person name="Francke R."/>
            <person name="Mueller R."/>
            <person name="Keller V."/>
            <person name="Keller A."/>
        </authorList>
    </citation>
    <scope>NUCLEOTIDE SEQUENCE</scope>
    <source>
        <strain evidence="9">S39M_St_73</strain>
    </source>
</reference>
<dbReference type="GO" id="GO:0045936">
    <property type="term" value="P:negative regulation of phosphate metabolic process"/>
    <property type="evidence" value="ECO:0007669"/>
    <property type="project" value="InterPro"/>
</dbReference>
<dbReference type="GO" id="GO:0006817">
    <property type="term" value="P:phosphate ion transport"/>
    <property type="evidence" value="ECO:0007669"/>
    <property type="project" value="UniProtKB-KW"/>
</dbReference>
<comment type="subunit">
    <text evidence="3 7">Homodimer.</text>
</comment>
<dbReference type="Pfam" id="PF01895">
    <property type="entry name" value="PhoU"/>
    <property type="match status" value="2"/>
</dbReference>
<comment type="similarity">
    <text evidence="2 7">Belongs to the PhoU family.</text>
</comment>
<dbReference type="GO" id="GO:0030643">
    <property type="term" value="P:intracellular phosphate ion homeostasis"/>
    <property type="evidence" value="ECO:0007669"/>
    <property type="project" value="InterPro"/>
</dbReference>
<dbReference type="InterPro" id="IPR028366">
    <property type="entry name" value="PhoU"/>
</dbReference>
<dbReference type="Proteomes" id="UP001171751">
    <property type="component" value="Unassembled WGS sequence"/>
</dbReference>
<evidence type="ECO:0000256" key="4">
    <source>
        <dbReference type="ARBA" id="ARBA00022448"/>
    </source>
</evidence>
<sequence>MRQSYIEQLDNLYERFIQLGYIVKDVINEAVDAFEKQDIEKALAIIENDKYINEVEEALEQDCIQIIALQQPVTSDLRKVITIIKASTDFERIADHARGVAYATKRMSGERDPEIEEIILQMGQLVDEMMATLLKAIEEPNVLTAIQASRLDDQVDQYNKQITRRVAKELLSDGESSRSYIEYKSISNDVERIGDYITNIAESVVYLETGEISELNPRYSKSPKK</sequence>
<evidence type="ECO:0000313" key="10">
    <source>
        <dbReference type="Proteomes" id="UP001171751"/>
    </source>
</evidence>
<dbReference type="AlphaFoldDB" id="A0AA43ZSM5"/>
<dbReference type="FunFam" id="1.20.58.220:FF:000004">
    <property type="entry name" value="Phosphate-specific transport system accessory protein PhoU"/>
    <property type="match status" value="1"/>
</dbReference>
<dbReference type="PIRSF" id="PIRSF003107">
    <property type="entry name" value="PhoU"/>
    <property type="match status" value="1"/>
</dbReference>
<evidence type="ECO:0000259" key="8">
    <source>
        <dbReference type="Pfam" id="PF01895"/>
    </source>
</evidence>
<comment type="subcellular location">
    <subcellularLocation>
        <location evidence="1 7">Cytoplasm</location>
    </subcellularLocation>
</comment>
<feature type="domain" description="PhoU" evidence="8">
    <location>
        <begin position="119"/>
        <end position="204"/>
    </location>
</feature>
<organism evidence="9 10">
    <name type="scientific">Atopococcus tabaci</name>
    <dbReference type="NCBI Taxonomy" id="269774"/>
    <lineage>
        <taxon>Bacteria</taxon>
        <taxon>Bacillati</taxon>
        <taxon>Bacillota</taxon>
        <taxon>Bacilli</taxon>
        <taxon>Lactobacillales</taxon>
        <taxon>Carnobacteriaceae</taxon>
        <taxon>Atopococcus</taxon>
    </lineage>
</organism>
<comment type="caution">
    <text evidence="9">The sequence shown here is derived from an EMBL/GenBank/DDBJ whole genome shotgun (WGS) entry which is preliminary data.</text>
</comment>
<gene>
    <name evidence="9" type="primary">phoU</name>
    <name evidence="9" type="ORF">Q4F26_03545</name>
</gene>
<keyword evidence="10" id="KW-1185">Reference proteome</keyword>
<dbReference type="PANTHER" id="PTHR42930:SF3">
    <property type="entry name" value="PHOSPHATE-SPECIFIC TRANSPORT SYSTEM ACCESSORY PROTEIN PHOU"/>
    <property type="match status" value="1"/>
</dbReference>